<evidence type="ECO:0008006" key="4">
    <source>
        <dbReference type="Google" id="ProtNLM"/>
    </source>
</evidence>
<reference evidence="2" key="2">
    <citation type="submission" date="2021-12" db="EMBL/GenBank/DDBJ databases">
        <title>Resequencing data analysis of finger millet.</title>
        <authorList>
            <person name="Hatakeyama M."/>
            <person name="Aluri S."/>
            <person name="Balachadran M.T."/>
            <person name="Sivarajan S.R."/>
            <person name="Poveda L."/>
            <person name="Shimizu-Inatsugi R."/>
            <person name="Schlapbach R."/>
            <person name="Sreeman S.M."/>
            <person name="Shimizu K.K."/>
        </authorList>
    </citation>
    <scope>NUCLEOTIDE SEQUENCE</scope>
</reference>
<dbReference type="GO" id="GO:0006357">
    <property type="term" value="P:regulation of transcription by RNA polymerase II"/>
    <property type="evidence" value="ECO:0007669"/>
    <property type="project" value="TreeGrafter"/>
</dbReference>
<sequence>MQVRHDAVCNHCKAQLTARSSGGTGHLLRHHTSCLVKTERANRNQTLLRSNTDGTVCSWYYDPNVTHLELCRLIVIWIYLFDLVFLMHSNITLR</sequence>
<evidence type="ECO:0000313" key="2">
    <source>
        <dbReference type="EMBL" id="GJN27107.1"/>
    </source>
</evidence>
<dbReference type="InterPro" id="IPR053031">
    <property type="entry name" value="Cuticle_assoc_protein"/>
</dbReference>
<proteinExistence type="predicted"/>
<dbReference type="GO" id="GO:0005634">
    <property type="term" value="C:nucleus"/>
    <property type="evidence" value="ECO:0007669"/>
    <property type="project" value="TreeGrafter"/>
</dbReference>
<dbReference type="Proteomes" id="UP001054889">
    <property type="component" value="Unassembled WGS sequence"/>
</dbReference>
<organism evidence="2 3">
    <name type="scientific">Eleusine coracana subsp. coracana</name>
    <dbReference type="NCBI Taxonomy" id="191504"/>
    <lineage>
        <taxon>Eukaryota</taxon>
        <taxon>Viridiplantae</taxon>
        <taxon>Streptophyta</taxon>
        <taxon>Embryophyta</taxon>
        <taxon>Tracheophyta</taxon>
        <taxon>Spermatophyta</taxon>
        <taxon>Magnoliopsida</taxon>
        <taxon>Liliopsida</taxon>
        <taxon>Poales</taxon>
        <taxon>Poaceae</taxon>
        <taxon>PACMAD clade</taxon>
        <taxon>Chloridoideae</taxon>
        <taxon>Cynodonteae</taxon>
        <taxon>Eleusininae</taxon>
        <taxon>Eleusine</taxon>
    </lineage>
</organism>
<comment type="caution">
    <text evidence="2">The sequence shown here is derived from an EMBL/GenBank/DDBJ whole genome shotgun (WGS) entry which is preliminary data.</text>
</comment>
<gene>
    <name evidence="2" type="primary">gb15097</name>
    <name evidence="2" type="ORF">PR202_gb15097</name>
</gene>
<feature type="transmembrane region" description="Helical" evidence="1">
    <location>
        <begin position="74"/>
        <end position="93"/>
    </location>
</feature>
<evidence type="ECO:0000256" key="1">
    <source>
        <dbReference type="SAM" id="Phobius"/>
    </source>
</evidence>
<dbReference type="GO" id="GO:1990837">
    <property type="term" value="F:sequence-specific double-stranded DNA binding"/>
    <property type="evidence" value="ECO:0007669"/>
    <property type="project" value="TreeGrafter"/>
</dbReference>
<keyword evidence="1" id="KW-0472">Membrane</keyword>
<evidence type="ECO:0000313" key="3">
    <source>
        <dbReference type="Proteomes" id="UP001054889"/>
    </source>
</evidence>
<reference evidence="2" key="1">
    <citation type="journal article" date="2018" name="DNA Res.">
        <title>Multiple hybrid de novo genome assembly of finger millet, an orphan allotetraploid crop.</title>
        <authorList>
            <person name="Hatakeyama M."/>
            <person name="Aluri S."/>
            <person name="Balachadran M.T."/>
            <person name="Sivarajan S.R."/>
            <person name="Patrignani A."/>
            <person name="Gruter S."/>
            <person name="Poveda L."/>
            <person name="Shimizu-Inatsugi R."/>
            <person name="Baeten J."/>
            <person name="Francoijs K.J."/>
            <person name="Nataraja K.N."/>
            <person name="Reddy Y.A.N."/>
            <person name="Phadnis S."/>
            <person name="Ravikumar R.L."/>
            <person name="Schlapbach R."/>
            <person name="Sreeman S.M."/>
            <person name="Shimizu K.K."/>
        </authorList>
    </citation>
    <scope>NUCLEOTIDE SEQUENCE</scope>
</reference>
<protein>
    <recommendedName>
        <fullName evidence="4">BED-type domain-containing protein</fullName>
    </recommendedName>
</protein>
<accession>A0AAV5EW92</accession>
<dbReference type="EMBL" id="BQKI01000079">
    <property type="protein sequence ID" value="GJN27107.1"/>
    <property type="molecule type" value="Genomic_DNA"/>
</dbReference>
<name>A0AAV5EW92_ELECO</name>
<keyword evidence="1" id="KW-1133">Transmembrane helix</keyword>
<keyword evidence="3" id="KW-1185">Reference proteome</keyword>
<dbReference type="AlphaFoldDB" id="A0AAV5EW92"/>
<keyword evidence="1" id="KW-0812">Transmembrane</keyword>
<dbReference type="PANTHER" id="PTHR34396">
    <property type="entry name" value="OS03G0264950 PROTEIN-RELATED"/>
    <property type="match status" value="1"/>
</dbReference>
<dbReference type="PANTHER" id="PTHR34396:SF30">
    <property type="entry name" value="OS10G0378900 PROTEIN"/>
    <property type="match status" value="1"/>
</dbReference>